<feature type="chain" id="PRO_5014364994" description="Glucanase" evidence="10">
    <location>
        <begin position="19"/>
        <end position="413"/>
    </location>
</feature>
<evidence type="ECO:0000313" key="11">
    <source>
        <dbReference type="EMBL" id="PMD45505.1"/>
    </source>
</evidence>
<evidence type="ECO:0000256" key="8">
    <source>
        <dbReference type="ARBA" id="ARBA00023326"/>
    </source>
</evidence>
<dbReference type="AlphaFoldDB" id="A0A2J6S434"/>
<evidence type="ECO:0000256" key="7">
    <source>
        <dbReference type="ARBA" id="ARBA00023295"/>
    </source>
</evidence>
<evidence type="ECO:0000256" key="4">
    <source>
        <dbReference type="ARBA" id="ARBA00023001"/>
    </source>
</evidence>
<proteinExistence type="inferred from homology"/>
<keyword evidence="7 9" id="KW-0326">Glycosidase</keyword>
<dbReference type="SUPFAM" id="SSF49899">
    <property type="entry name" value="Concanavalin A-like lectins/glucanases"/>
    <property type="match status" value="1"/>
</dbReference>
<comment type="similarity">
    <text evidence="2 9">Belongs to the glycosyl hydrolase 7 (cellulase C) family.</text>
</comment>
<reference evidence="11 12" key="1">
    <citation type="submission" date="2016-04" db="EMBL/GenBank/DDBJ databases">
        <title>A degradative enzymes factory behind the ericoid mycorrhizal symbiosis.</title>
        <authorList>
            <consortium name="DOE Joint Genome Institute"/>
            <person name="Martino E."/>
            <person name="Morin E."/>
            <person name="Grelet G."/>
            <person name="Kuo A."/>
            <person name="Kohler A."/>
            <person name="Daghino S."/>
            <person name="Barry K."/>
            <person name="Choi C."/>
            <person name="Cichocki N."/>
            <person name="Clum A."/>
            <person name="Copeland A."/>
            <person name="Hainaut M."/>
            <person name="Haridas S."/>
            <person name="Labutti K."/>
            <person name="Lindquist E."/>
            <person name="Lipzen A."/>
            <person name="Khouja H.-R."/>
            <person name="Murat C."/>
            <person name="Ohm R."/>
            <person name="Olson A."/>
            <person name="Spatafora J."/>
            <person name="Veneault-Fourrey C."/>
            <person name="Henrissat B."/>
            <person name="Grigoriev I."/>
            <person name="Martin F."/>
            <person name="Perotto S."/>
        </authorList>
    </citation>
    <scope>NUCLEOTIDE SEQUENCE [LARGE SCALE GENOMIC DNA]</scope>
    <source>
        <strain evidence="11 12">F</strain>
    </source>
</reference>
<protein>
    <recommendedName>
        <fullName evidence="9">Glucanase</fullName>
        <ecNumber evidence="9">3.2.1.-</ecNumber>
    </recommendedName>
</protein>
<dbReference type="STRING" id="1149755.A0A2J6S434"/>
<dbReference type="PANTHER" id="PTHR33753">
    <property type="entry name" value="1,4-BETA-D-GLUCAN CELLOBIOHYDROLASE B"/>
    <property type="match status" value="1"/>
</dbReference>
<dbReference type="PRINTS" id="PR00734">
    <property type="entry name" value="GLHYDRLASE7"/>
</dbReference>
<dbReference type="Gene3D" id="2.70.100.10">
    <property type="entry name" value="Glycoside hydrolase, family 7, domain"/>
    <property type="match status" value="1"/>
</dbReference>
<dbReference type="PANTHER" id="PTHR33753:SF1">
    <property type="entry name" value="ENDO-BETA-1,4-GLUCANASE CELB"/>
    <property type="match status" value="1"/>
</dbReference>
<name>A0A2J6S434_HYAVF</name>
<dbReference type="InterPro" id="IPR037019">
    <property type="entry name" value="Glyco_hydro_7_sf"/>
</dbReference>
<gene>
    <name evidence="11" type="ORF">L207DRAFT_419370</name>
</gene>
<keyword evidence="4 9" id="KW-0136">Cellulose degradation</keyword>
<dbReference type="InterPro" id="IPR001722">
    <property type="entry name" value="Glyco_hydro_7"/>
</dbReference>
<evidence type="ECO:0000256" key="6">
    <source>
        <dbReference type="ARBA" id="ARBA00023277"/>
    </source>
</evidence>
<evidence type="ECO:0000256" key="2">
    <source>
        <dbReference type="ARBA" id="ARBA00006044"/>
    </source>
</evidence>
<dbReference type="Pfam" id="PF00840">
    <property type="entry name" value="Glyco_hydro_7"/>
    <property type="match status" value="1"/>
</dbReference>
<evidence type="ECO:0000256" key="10">
    <source>
        <dbReference type="SAM" id="SignalP"/>
    </source>
</evidence>
<comment type="catalytic activity">
    <reaction evidence="1">
        <text>Endohydrolysis of (1-&gt;4)-beta-D-glucosidic linkages in cellulose, lichenin and cereal beta-D-glucans.</text>
        <dbReference type="EC" id="3.2.1.4"/>
    </reaction>
</comment>
<feature type="signal peptide" evidence="10">
    <location>
        <begin position="1"/>
        <end position="18"/>
    </location>
</feature>
<dbReference type="InterPro" id="IPR013320">
    <property type="entry name" value="ConA-like_dom_sf"/>
</dbReference>
<dbReference type="EMBL" id="KZ613940">
    <property type="protein sequence ID" value="PMD45505.1"/>
    <property type="molecule type" value="Genomic_DNA"/>
</dbReference>
<dbReference type="OrthoDB" id="412382at2759"/>
<keyword evidence="5" id="KW-0325">Glycoprotein</keyword>
<sequence length="413" mass="44472">MLPTITFVVSLLQGLVAAQTPGNSPEVHPRLQTWKCTKRGGCMPQNSAIVLDDLAHPVHQLADTSLNCGNWGSAPNVTVCPDEATCAKNCIVEGISDYASYGITTSGSSLTLHQLVDSNAVSPRCYLLQENGAEYEMLQLTGNELSFDVDSSKLPCGMNGALYLSEMSETGGRSKLNPGGATYGTGYCDAQCYTYPFVNGVGNIQGKGSCCNEMDIWEANEYATALTPHTCNHTGLYECSGEECTWNGVCDQWGCSWNPYALGNEYFYGPKRTIDATRKVTVVTQFPTFPNGTLKEIRRLYVQDGKVIQNAAVNVTGLPDVDSIDAAYCATSASRFVPLGGVAGIGDSLARGMVLIFSIWWDPSEYMTWLDSGSAGPCNATEGSPTVIEVVQPNPVVTFSNIKWGEIDSTYDY</sequence>
<evidence type="ECO:0000256" key="9">
    <source>
        <dbReference type="RuleBase" id="RU361164"/>
    </source>
</evidence>
<organism evidence="11 12">
    <name type="scientific">Hyaloscypha variabilis (strain UAMH 11265 / GT02V1 / F)</name>
    <name type="common">Meliniomyces variabilis</name>
    <dbReference type="NCBI Taxonomy" id="1149755"/>
    <lineage>
        <taxon>Eukaryota</taxon>
        <taxon>Fungi</taxon>
        <taxon>Dikarya</taxon>
        <taxon>Ascomycota</taxon>
        <taxon>Pezizomycotina</taxon>
        <taxon>Leotiomycetes</taxon>
        <taxon>Helotiales</taxon>
        <taxon>Hyaloscyphaceae</taxon>
        <taxon>Hyaloscypha</taxon>
        <taxon>Hyaloscypha variabilis</taxon>
    </lineage>
</organism>
<dbReference type="GO" id="GO:0030245">
    <property type="term" value="P:cellulose catabolic process"/>
    <property type="evidence" value="ECO:0007669"/>
    <property type="project" value="UniProtKB-KW"/>
</dbReference>
<keyword evidence="12" id="KW-1185">Reference proteome</keyword>
<evidence type="ECO:0000256" key="1">
    <source>
        <dbReference type="ARBA" id="ARBA00000966"/>
    </source>
</evidence>
<evidence type="ECO:0000256" key="5">
    <source>
        <dbReference type="ARBA" id="ARBA00023180"/>
    </source>
</evidence>
<evidence type="ECO:0000313" key="12">
    <source>
        <dbReference type="Proteomes" id="UP000235786"/>
    </source>
</evidence>
<keyword evidence="3 9" id="KW-0378">Hydrolase</keyword>
<keyword evidence="8 9" id="KW-0624">Polysaccharide degradation</keyword>
<dbReference type="GO" id="GO:0008810">
    <property type="term" value="F:cellulase activity"/>
    <property type="evidence" value="ECO:0007669"/>
    <property type="project" value="UniProtKB-EC"/>
</dbReference>
<dbReference type="Proteomes" id="UP000235786">
    <property type="component" value="Unassembled WGS sequence"/>
</dbReference>
<keyword evidence="10" id="KW-0732">Signal</keyword>
<accession>A0A2J6S434</accession>
<dbReference type="EC" id="3.2.1.-" evidence="9"/>
<evidence type="ECO:0000256" key="3">
    <source>
        <dbReference type="ARBA" id="ARBA00022801"/>
    </source>
</evidence>
<keyword evidence="6" id="KW-0119">Carbohydrate metabolism</keyword>
<dbReference type="CDD" id="cd07999">
    <property type="entry name" value="GH7_CBH_EG"/>
    <property type="match status" value="1"/>
</dbReference>